<dbReference type="PIRSF" id="PIRSF036446">
    <property type="entry name" value="Phosphoesterase_HI0762_prd"/>
    <property type="match status" value="1"/>
</dbReference>
<dbReference type="InterPro" id="IPR029052">
    <property type="entry name" value="Metallo-depent_PP-like"/>
</dbReference>
<organism evidence="2 3">
    <name type="scientific">Actinobacillus delphinicola</name>
    <dbReference type="NCBI Taxonomy" id="51161"/>
    <lineage>
        <taxon>Bacteria</taxon>
        <taxon>Pseudomonadati</taxon>
        <taxon>Pseudomonadota</taxon>
        <taxon>Gammaproteobacteria</taxon>
        <taxon>Pasteurellales</taxon>
        <taxon>Pasteurellaceae</taxon>
        <taxon>Actinobacillus</taxon>
    </lineage>
</organism>
<dbReference type="InterPro" id="IPR004843">
    <property type="entry name" value="Calcineurin-like_PHP"/>
</dbReference>
<evidence type="ECO:0000259" key="1">
    <source>
        <dbReference type="Pfam" id="PF00149"/>
    </source>
</evidence>
<accession>A0A448TSP2</accession>
<sequence length="229" mass="26724">MILFAGDPHGRFDHLYPFLKPDENGQLPAVILLGDIQIHSPDELDELASRCDLWYIHGNHDTRTPENYDALWNDKWKDRNLHKKVQTIQGVRIAGLGGVFRGKIWMPPNKPMYQDPIHYCQYCYQENLWRQGLPLRHRATIFPSDIEALSSQKADILVTHEAPKPNPYGFAVLNRLAQKMGVKHIFHGHHHENYVYQHFKKYSHRVTNVGFRSLTDINGHYLLTNIDDR</sequence>
<keyword evidence="3" id="KW-1185">Reference proteome</keyword>
<name>A0A448TSP2_9PAST</name>
<protein>
    <submittedName>
        <fullName evidence="2">Diadenosine tetraphosphatase</fullName>
    </submittedName>
</protein>
<dbReference type="AlphaFoldDB" id="A0A448TSP2"/>
<dbReference type="SUPFAM" id="SSF56300">
    <property type="entry name" value="Metallo-dependent phosphatases"/>
    <property type="match status" value="1"/>
</dbReference>
<dbReference type="Gene3D" id="3.60.21.10">
    <property type="match status" value="1"/>
</dbReference>
<feature type="domain" description="Calcineurin-like phosphoesterase" evidence="1">
    <location>
        <begin position="2"/>
        <end position="192"/>
    </location>
</feature>
<dbReference type="KEGG" id="adp:NCTC12871_00477"/>
<dbReference type="InterPro" id="IPR017056">
    <property type="entry name" value="P-Estase_HI0762_prd"/>
</dbReference>
<dbReference type="OrthoDB" id="7831721at2"/>
<reference evidence="2 3" key="1">
    <citation type="submission" date="2018-12" db="EMBL/GenBank/DDBJ databases">
        <authorList>
            <consortium name="Pathogen Informatics"/>
        </authorList>
    </citation>
    <scope>NUCLEOTIDE SEQUENCE [LARGE SCALE GENOMIC DNA]</scope>
    <source>
        <strain evidence="2 3">NCTC12871</strain>
    </source>
</reference>
<evidence type="ECO:0000313" key="2">
    <source>
        <dbReference type="EMBL" id="VEJ09047.1"/>
    </source>
</evidence>
<proteinExistence type="predicted"/>
<dbReference type="RefSeq" id="WP_126598641.1">
    <property type="nucleotide sequence ID" value="NZ_LR134510.1"/>
</dbReference>
<dbReference type="Pfam" id="PF00149">
    <property type="entry name" value="Metallophos"/>
    <property type="match status" value="1"/>
</dbReference>
<gene>
    <name evidence="2" type="ORF">NCTC12871_00477</name>
</gene>
<dbReference type="Proteomes" id="UP000279799">
    <property type="component" value="Chromosome"/>
</dbReference>
<dbReference type="GO" id="GO:0016787">
    <property type="term" value="F:hydrolase activity"/>
    <property type="evidence" value="ECO:0007669"/>
    <property type="project" value="InterPro"/>
</dbReference>
<dbReference type="EMBL" id="LR134510">
    <property type="protein sequence ID" value="VEJ09047.1"/>
    <property type="molecule type" value="Genomic_DNA"/>
</dbReference>
<evidence type="ECO:0000313" key="3">
    <source>
        <dbReference type="Proteomes" id="UP000279799"/>
    </source>
</evidence>